<comment type="caution">
    <text evidence="1">The sequence shown here is derived from an EMBL/GenBank/DDBJ whole genome shotgun (WGS) entry which is preliminary data.</text>
</comment>
<accession>A0A0F9MP71</accession>
<evidence type="ECO:0000313" key="1">
    <source>
        <dbReference type="EMBL" id="KKN01222.1"/>
    </source>
</evidence>
<protein>
    <recommendedName>
        <fullName evidence="2">Transcription factor zinc-finger domain-containing protein</fullName>
    </recommendedName>
</protein>
<dbReference type="EMBL" id="LAZR01005285">
    <property type="protein sequence ID" value="KKN01222.1"/>
    <property type="molecule type" value="Genomic_DNA"/>
</dbReference>
<gene>
    <name evidence="1" type="ORF">LCGC14_1129860</name>
</gene>
<sequence>MSDEAKTAEQCPKCGSGELAYCSKGDDDWMSCDDCEHVWPQPEEADVIQAARIKGAEAMKAVYEPRLKQLREALYGLWAGDNDGLSLGDMVPRMRKAERVLSVPVDDPALSVRDVVEKL</sequence>
<evidence type="ECO:0008006" key="2">
    <source>
        <dbReference type="Google" id="ProtNLM"/>
    </source>
</evidence>
<dbReference type="AlphaFoldDB" id="A0A0F9MP71"/>
<reference evidence="1" key="1">
    <citation type="journal article" date="2015" name="Nature">
        <title>Complex archaea that bridge the gap between prokaryotes and eukaryotes.</title>
        <authorList>
            <person name="Spang A."/>
            <person name="Saw J.H."/>
            <person name="Jorgensen S.L."/>
            <person name="Zaremba-Niedzwiedzka K."/>
            <person name="Martijn J."/>
            <person name="Lind A.E."/>
            <person name="van Eijk R."/>
            <person name="Schleper C."/>
            <person name="Guy L."/>
            <person name="Ettema T.J."/>
        </authorList>
    </citation>
    <scope>NUCLEOTIDE SEQUENCE</scope>
</reference>
<name>A0A0F9MP71_9ZZZZ</name>
<organism evidence="1">
    <name type="scientific">marine sediment metagenome</name>
    <dbReference type="NCBI Taxonomy" id="412755"/>
    <lineage>
        <taxon>unclassified sequences</taxon>
        <taxon>metagenomes</taxon>
        <taxon>ecological metagenomes</taxon>
    </lineage>
</organism>
<proteinExistence type="predicted"/>